<evidence type="ECO:0000256" key="2">
    <source>
        <dbReference type="ARBA" id="ARBA00007550"/>
    </source>
</evidence>
<keyword evidence="3" id="KW-0964">Secreted</keyword>
<dbReference type="Pfam" id="PF03769">
    <property type="entry name" value="Attacin_C"/>
    <property type="match status" value="1"/>
</dbReference>
<feature type="domain" description="Attacin N-terminal" evidence="11">
    <location>
        <begin position="48"/>
        <end position="112"/>
    </location>
</feature>
<evidence type="ECO:0000313" key="13">
    <source>
        <dbReference type="EMBL" id="AFS30775.1"/>
    </source>
</evidence>
<comment type="subcellular location">
    <subcellularLocation>
        <location evidence="1">Secreted</location>
    </subcellularLocation>
</comment>
<comment type="similarity">
    <text evidence="2">Belongs to the attacin/sarcotoxin-2 family.</text>
</comment>
<dbReference type="GO" id="GO:0005576">
    <property type="term" value="C:extracellular region"/>
    <property type="evidence" value="ECO:0007669"/>
    <property type="project" value="UniProtKB-SubCell"/>
</dbReference>
<evidence type="ECO:0000256" key="6">
    <source>
        <dbReference type="ARBA" id="ARBA00022685"/>
    </source>
</evidence>
<evidence type="ECO:0000256" key="8">
    <source>
        <dbReference type="ARBA" id="ARBA00022859"/>
    </source>
</evidence>
<protein>
    <submittedName>
        <fullName evidence="13">Attacin-2</fullName>
    </submittedName>
</protein>
<keyword evidence="9" id="KW-0044">Antibiotic</keyword>
<dbReference type="InterPro" id="IPR005521">
    <property type="entry name" value="Attacin_C"/>
</dbReference>
<keyword evidence="6" id="KW-0165">Cleavage on pair of basic residues</keyword>
<proteinExistence type="evidence at transcript level"/>
<keyword evidence="7 10" id="KW-0732">Signal</keyword>
<evidence type="ECO:0000256" key="1">
    <source>
        <dbReference type="ARBA" id="ARBA00004613"/>
    </source>
</evidence>
<evidence type="ECO:0000259" key="11">
    <source>
        <dbReference type="Pfam" id="PF03768"/>
    </source>
</evidence>
<dbReference type="InterPro" id="IPR005520">
    <property type="entry name" value="Attacin_N"/>
</dbReference>
<sequence>MFTKLFLVSVLLVGVNSRYLLVEEPGYYIEQYEEQPEQWGSSRVRRQAGALTVNSDGTSGAAVKIPITGNENHKLSAIGSVDFNDRMKLGAATAGLAYDNVNGHGATLTNTHIPGFGDKMTAAGKVNLFHNDNHDLNANAFATRNMPSIPQVPNFNTVGAGVDYMFKDKIGASASAAHTDFINRNDYSLGGKLNIFKTPTTSLDFNAGWKKFDTPFIKSSWEPSTSFSFSKYF</sequence>
<keyword evidence="4" id="KW-0929">Antimicrobial</keyword>
<evidence type="ECO:0000256" key="3">
    <source>
        <dbReference type="ARBA" id="ARBA00022525"/>
    </source>
</evidence>
<organism evidence="13">
    <name type="scientific">Antheraea yamamai</name>
    <name type="common">Japanese oak silkmoth</name>
    <dbReference type="NCBI Taxonomy" id="7121"/>
    <lineage>
        <taxon>Eukaryota</taxon>
        <taxon>Metazoa</taxon>
        <taxon>Ecdysozoa</taxon>
        <taxon>Arthropoda</taxon>
        <taxon>Hexapoda</taxon>
        <taxon>Insecta</taxon>
        <taxon>Pterygota</taxon>
        <taxon>Neoptera</taxon>
        <taxon>Endopterygota</taxon>
        <taxon>Lepidoptera</taxon>
        <taxon>Glossata</taxon>
        <taxon>Ditrysia</taxon>
        <taxon>Bombycoidea</taxon>
        <taxon>Saturniidae</taxon>
        <taxon>Saturniinae</taxon>
        <taxon>Saturniini</taxon>
        <taxon>Antheraea</taxon>
    </lineage>
</organism>
<dbReference type="EMBL" id="JX294493">
    <property type="protein sequence ID" value="AFS30775.1"/>
    <property type="molecule type" value="mRNA"/>
</dbReference>
<evidence type="ECO:0000256" key="4">
    <source>
        <dbReference type="ARBA" id="ARBA00022529"/>
    </source>
</evidence>
<keyword evidence="8" id="KW-0391">Immunity</keyword>
<evidence type="ECO:0000259" key="12">
    <source>
        <dbReference type="Pfam" id="PF03769"/>
    </source>
</evidence>
<evidence type="ECO:0000256" key="10">
    <source>
        <dbReference type="SAM" id="SignalP"/>
    </source>
</evidence>
<dbReference type="Pfam" id="PF03768">
    <property type="entry name" value="Attacin_N"/>
    <property type="match status" value="1"/>
</dbReference>
<dbReference type="GO" id="GO:0042742">
    <property type="term" value="P:defense response to bacterium"/>
    <property type="evidence" value="ECO:0007669"/>
    <property type="project" value="UniProtKB-KW"/>
</dbReference>
<accession>J9XS98</accession>
<reference evidence="13" key="1">
    <citation type="submission" date="2012-07" db="EMBL/GenBank/DDBJ databases">
        <title>Isolation of three attacins from immune-challenged Antheraea yamamai larvae hemolymph.</title>
        <authorList>
            <person name="Kim S.-R."/>
            <person name="Hwang J.-S."/>
            <person name="Park S.-W."/>
            <person name="Choi K.-H."/>
            <person name="Kang P.-D."/>
            <person name="Goo T.-W."/>
        </authorList>
    </citation>
    <scope>NUCLEOTIDE SEQUENCE</scope>
</reference>
<evidence type="ECO:0000256" key="9">
    <source>
        <dbReference type="ARBA" id="ARBA00023022"/>
    </source>
</evidence>
<feature type="domain" description="Attacin C-terminal" evidence="12">
    <location>
        <begin position="114"/>
        <end position="233"/>
    </location>
</feature>
<evidence type="ECO:0000256" key="7">
    <source>
        <dbReference type="ARBA" id="ARBA00022729"/>
    </source>
</evidence>
<dbReference type="GO" id="GO:0045087">
    <property type="term" value="P:innate immune response"/>
    <property type="evidence" value="ECO:0007669"/>
    <property type="project" value="UniProtKB-KW"/>
</dbReference>
<feature type="signal peptide" evidence="10">
    <location>
        <begin position="1"/>
        <end position="17"/>
    </location>
</feature>
<dbReference type="AlphaFoldDB" id="J9XS98"/>
<feature type="chain" id="PRO_5003829367" evidence="10">
    <location>
        <begin position="18"/>
        <end position="233"/>
    </location>
</feature>
<keyword evidence="5" id="KW-0399">Innate immunity</keyword>
<name>J9XS98_ANTYA</name>
<evidence type="ECO:0000256" key="5">
    <source>
        <dbReference type="ARBA" id="ARBA00022588"/>
    </source>
</evidence>